<dbReference type="InterPro" id="IPR018928">
    <property type="entry name" value="HAP2/GCS1_dom"/>
</dbReference>
<dbReference type="PANTHER" id="PTHR31764:SF0">
    <property type="entry name" value="GENERATIVE CELL SPECIFIC-1_HAP2 DOMAIN-CONTAINING PROTEIN"/>
    <property type="match status" value="1"/>
</dbReference>
<evidence type="ECO:0000259" key="11">
    <source>
        <dbReference type="Pfam" id="PF10699"/>
    </source>
</evidence>
<keyword evidence="7" id="KW-0446">Lipid-binding</keyword>
<comment type="caution">
    <text evidence="12">The sequence shown here is derived from an EMBL/GenBank/DDBJ whole genome shotgun (WGS) entry which is preliminary data.</text>
</comment>
<evidence type="ECO:0000256" key="10">
    <source>
        <dbReference type="ARBA" id="ARBA00023279"/>
    </source>
</evidence>
<accession>A0AAV1HYU5</accession>
<evidence type="ECO:0000256" key="7">
    <source>
        <dbReference type="ARBA" id="ARBA00023121"/>
    </source>
</evidence>
<dbReference type="GO" id="GO:0007338">
    <property type="term" value="P:single fertilization"/>
    <property type="evidence" value="ECO:0007669"/>
    <property type="project" value="UniProtKB-KW"/>
</dbReference>
<dbReference type="GO" id="GO:0005886">
    <property type="term" value="C:plasma membrane"/>
    <property type="evidence" value="ECO:0007669"/>
    <property type="project" value="UniProtKB-SubCell"/>
</dbReference>
<organism evidence="12 13">
    <name type="scientific">Coccomyxa viridis</name>
    <dbReference type="NCBI Taxonomy" id="1274662"/>
    <lineage>
        <taxon>Eukaryota</taxon>
        <taxon>Viridiplantae</taxon>
        <taxon>Chlorophyta</taxon>
        <taxon>core chlorophytes</taxon>
        <taxon>Trebouxiophyceae</taxon>
        <taxon>Trebouxiophyceae incertae sedis</taxon>
        <taxon>Coccomyxaceae</taxon>
        <taxon>Coccomyxa</taxon>
    </lineage>
</organism>
<keyword evidence="3" id="KW-1003">Cell membrane</keyword>
<dbReference type="InterPro" id="IPR040326">
    <property type="entry name" value="HAP2/GCS1"/>
</dbReference>
<feature type="domain" description="Generative cell specific-1/HAP2" evidence="11">
    <location>
        <begin position="164"/>
        <end position="461"/>
    </location>
</feature>
<evidence type="ECO:0000256" key="3">
    <source>
        <dbReference type="ARBA" id="ARBA00022475"/>
    </source>
</evidence>
<keyword evidence="9" id="KW-1015">Disulfide bond</keyword>
<dbReference type="GO" id="GO:0008289">
    <property type="term" value="F:lipid binding"/>
    <property type="evidence" value="ECO:0007669"/>
    <property type="project" value="UniProtKB-KW"/>
</dbReference>
<keyword evidence="5" id="KW-0732">Signal</keyword>
<evidence type="ECO:0000256" key="2">
    <source>
        <dbReference type="ARBA" id="ARBA00010929"/>
    </source>
</evidence>
<feature type="domain" description="Generative cell specific-1/HAP2" evidence="11">
    <location>
        <begin position="9"/>
        <end position="142"/>
    </location>
</feature>
<keyword evidence="8" id="KW-0472">Membrane</keyword>
<evidence type="ECO:0000313" key="13">
    <source>
        <dbReference type="Proteomes" id="UP001314263"/>
    </source>
</evidence>
<dbReference type="EMBL" id="CAUYUE010000003">
    <property type="protein sequence ID" value="CAK0755627.1"/>
    <property type="molecule type" value="Genomic_DNA"/>
</dbReference>
<comment type="subcellular location">
    <subcellularLocation>
        <location evidence="1">Cell membrane</location>
        <topology evidence="1">Single-pass type I membrane protein</topology>
    </subcellularLocation>
</comment>
<gene>
    <name evidence="12" type="ORF">CVIRNUC_002389</name>
</gene>
<dbReference type="PANTHER" id="PTHR31764">
    <property type="entry name" value="PROTEIN HAPLESS 2"/>
    <property type="match status" value="1"/>
</dbReference>
<comment type="similarity">
    <text evidence="2">Belongs to the HAP2/GCS1 family.</text>
</comment>
<keyword evidence="4" id="KW-0812">Transmembrane</keyword>
<dbReference type="Proteomes" id="UP001314263">
    <property type="component" value="Unassembled WGS sequence"/>
</dbReference>
<keyword evidence="10" id="KW-0278">Fertilization</keyword>
<dbReference type="AlphaFoldDB" id="A0AAV1HYU5"/>
<proteinExistence type="inferred from homology"/>
<name>A0AAV1HYU5_9CHLO</name>
<dbReference type="Pfam" id="PF10699">
    <property type="entry name" value="HAP2-GCS1"/>
    <property type="match status" value="2"/>
</dbReference>
<evidence type="ECO:0000256" key="6">
    <source>
        <dbReference type="ARBA" id="ARBA00022989"/>
    </source>
</evidence>
<evidence type="ECO:0000256" key="1">
    <source>
        <dbReference type="ARBA" id="ARBA00004251"/>
    </source>
</evidence>
<protein>
    <recommendedName>
        <fullName evidence="11">Generative cell specific-1/HAP2 domain-containing protein</fullName>
    </recommendedName>
</protein>
<evidence type="ECO:0000256" key="5">
    <source>
        <dbReference type="ARBA" id="ARBA00022729"/>
    </source>
</evidence>
<evidence type="ECO:0000256" key="4">
    <source>
        <dbReference type="ARBA" id="ARBA00022692"/>
    </source>
</evidence>
<evidence type="ECO:0000313" key="12">
    <source>
        <dbReference type="EMBL" id="CAK0755627.1"/>
    </source>
</evidence>
<reference evidence="12 13" key="1">
    <citation type="submission" date="2023-10" db="EMBL/GenBank/DDBJ databases">
        <authorList>
            <person name="Maclean D."/>
            <person name="Macfadyen A."/>
        </authorList>
    </citation>
    <scope>NUCLEOTIDE SEQUENCE [LARGE SCALE GENOMIC DNA]</scope>
</reference>
<keyword evidence="13" id="KW-1185">Reference proteome</keyword>
<sequence>MHNVRGADSTCQCRDLAQALNVTITKSAVYASYPLIYQQAFNYQPYEAIIRTGGGNPITSCNDDPLSTTPTCGWATDASGSNVYASQGFCCSCTSSALAAATLTSGTNQQTRANLNCDLLNSWFHLPGSASCLRMDPLNYQVRGTLFTIPGTAVRAEGTPPHGYLVDAARLAFDIYVTVQSNASSAVQALHLGPTEPFSATPDAMVSAQLLGDLSSYSAMPDFSSFYLMIPSPAGMTPQQVLQSNTDRWMMIPSSGVDLTGTVCNKVGTSYTAFRYGQTSACQQPQGSCLGNQLADYYNADIARIGQGTTPISFVSRWGAGGSLYFGLPVTSILNSLVTLSVDASTVALVCQFNNATCGVFQALTQRGYLTATVQNTGAVASGYYVEVTNCSSTVLPVSAQYTALVAQGTASLTFDIFLTSSVADQGLGCVVSLVNTLGAITDVYGVSFAANATAFTPTVAQSDISSKALAFLS</sequence>
<evidence type="ECO:0000256" key="9">
    <source>
        <dbReference type="ARBA" id="ARBA00023157"/>
    </source>
</evidence>
<keyword evidence="6" id="KW-1133">Transmembrane helix</keyword>
<evidence type="ECO:0000256" key="8">
    <source>
        <dbReference type="ARBA" id="ARBA00023136"/>
    </source>
</evidence>